<dbReference type="SUPFAM" id="SSF48452">
    <property type="entry name" value="TPR-like"/>
    <property type="match status" value="1"/>
</dbReference>
<keyword evidence="4" id="KW-0802">TPR repeat</keyword>
<dbReference type="PANTHER" id="PTHR16263:SF4">
    <property type="entry name" value="TETRATRICOPEPTIDE REPEAT PROTEIN 38"/>
    <property type="match status" value="1"/>
</dbReference>
<comment type="caution">
    <text evidence="5">The sequence shown here is derived from an EMBL/GenBank/DDBJ whole genome shotgun (WGS) entry which is preliminary data.</text>
</comment>
<dbReference type="RefSeq" id="WP_094286688.1">
    <property type="nucleotide sequence ID" value="NZ_NOIG01000004.1"/>
</dbReference>
<dbReference type="Gene3D" id="1.25.40.10">
    <property type="entry name" value="Tetratricopeptide repeat domain"/>
    <property type="match status" value="1"/>
</dbReference>
<dbReference type="CDD" id="cd05804">
    <property type="entry name" value="StaR_like"/>
    <property type="match status" value="1"/>
</dbReference>
<gene>
    <name evidence="5" type="ORF">CBY09_04070</name>
</gene>
<reference evidence="5 6" key="1">
    <citation type="submission" date="2017-07" db="EMBL/GenBank/DDBJ databases">
        <title>Acidovorax KNDSW TSA 6 genome sequence and assembly.</title>
        <authorList>
            <person name="Mayilraj S."/>
        </authorList>
    </citation>
    <scope>NUCLEOTIDE SEQUENCE [LARGE SCALE GENOMIC DNA]</scope>
    <source>
        <strain evidence="5 6">KNDSW-TSA6</strain>
    </source>
</reference>
<sequence length="447" mass="49071">MPSTTHTRTTDSLGNPLTLHDAASAAAVNDFVEGFIACEARAVNVLNAAADTSAIVQASCAALHMFAESADAPRNARPFIDQALAHAPEATEREQRLVAAVAAWVNGDLPRAIALHEEQARQHPRDLASLKLGQYHLFNRGDSPGMLRLALQALPAAAEVPYLHGMLAFGWEQCHLLDRAEASARHAIALCRKEPWAHHALAHVMLTQGRIREGTDFMASMSDTWTGLNSFMVTHNWWHQALFLLEQDRHAEVLALYDQQVWGVVKEYTQDQINAVSLLARLELAGVDVGPRWTDVADHLALRLADHVLPFLDLQYLYGLARAGRMEAASTLKRNLEAHAATRTEAQEHTVWQQVCVPAAHGLLAHAQGDWATAVEKLGVALPRLVEIGGSHAQRDLFHQIWLDALQLNGQWAAVQNVLQPLVNGQPESVRLARQAKVVNAALRLPD</sequence>
<dbReference type="AlphaFoldDB" id="A0A235EPT3"/>
<evidence type="ECO:0000256" key="4">
    <source>
        <dbReference type="ARBA" id="ARBA00022803"/>
    </source>
</evidence>
<organism evidence="5 6">
    <name type="scientific">Acidovorax kalamii</name>
    <dbReference type="NCBI Taxonomy" id="2004485"/>
    <lineage>
        <taxon>Bacteria</taxon>
        <taxon>Pseudomonadati</taxon>
        <taxon>Pseudomonadota</taxon>
        <taxon>Betaproteobacteria</taxon>
        <taxon>Burkholderiales</taxon>
        <taxon>Comamonadaceae</taxon>
        <taxon>Acidovorax</taxon>
    </lineage>
</organism>
<evidence type="ECO:0000256" key="2">
    <source>
        <dbReference type="ARBA" id="ARBA00019992"/>
    </source>
</evidence>
<evidence type="ECO:0000256" key="1">
    <source>
        <dbReference type="ARBA" id="ARBA00005857"/>
    </source>
</evidence>
<proteinExistence type="inferred from homology"/>
<dbReference type="InterPro" id="IPR011990">
    <property type="entry name" value="TPR-like_helical_dom_sf"/>
</dbReference>
<evidence type="ECO:0000313" key="5">
    <source>
        <dbReference type="EMBL" id="OYD51024.1"/>
    </source>
</evidence>
<keyword evidence="6" id="KW-1185">Reference proteome</keyword>
<protein>
    <recommendedName>
        <fullName evidence="2">Tetratricopeptide repeat protein 38</fullName>
    </recommendedName>
</protein>
<dbReference type="Proteomes" id="UP000215441">
    <property type="component" value="Unassembled WGS sequence"/>
</dbReference>
<evidence type="ECO:0000256" key="3">
    <source>
        <dbReference type="ARBA" id="ARBA00022737"/>
    </source>
</evidence>
<keyword evidence="3" id="KW-0677">Repeat</keyword>
<evidence type="ECO:0000313" key="6">
    <source>
        <dbReference type="Proteomes" id="UP000215441"/>
    </source>
</evidence>
<name>A0A235EPT3_9BURK</name>
<dbReference type="InterPro" id="IPR033891">
    <property type="entry name" value="TTC38"/>
</dbReference>
<accession>A0A235EPT3</accession>
<dbReference type="OrthoDB" id="9815900at2"/>
<comment type="similarity">
    <text evidence="1">Belongs to the TTC38 family.</text>
</comment>
<dbReference type="PANTHER" id="PTHR16263">
    <property type="entry name" value="TETRATRICOPEPTIDE REPEAT PROTEIN 38"/>
    <property type="match status" value="1"/>
</dbReference>
<dbReference type="EMBL" id="NOIG01000004">
    <property type="protein sequence ID" value="OYD51024.1"/>
    <property type="molecule type" value="Genomic_DNA"/>
</dbReference>